<dbReference type="GO" id="GO:0005886">
    <property type="term" value="C:plasma membrane"/>
    <property type="evidence" value="ECO:0007669"/>
    <property type="project" value="TreeGrafter"/>
</dbReference>
<accession>A0A135UII1</accession>
<gene>
    <name evidence="9" type="ORF">CSAL01_01612</name>
</gene>
<keyword evidence="2" id="KW-0813">Transport</keyword>
<feature type="transmembrane region" description="Helical" evidence="7">
    <location>
        <begin position="319"/>
        <end position="341"/>
    </location>
</feature>
<comment type="caution">
    <text evidence="9">The sequence shown here is derived from an EMBL/GenBank/DDBJ whole genome shotgun (WGS) entry which is preliminary data.</text>
</comment>
<evidence type="ECO:0000256" key="7">
    <source>
        <dbReference type="SAM" id="Phobius"/>
    </source>
</evidence>
<evidence type="ECO:0000256" key="4">
    <source>
        <dbReference type="ARBA" id="ARBA00022989"/>
    </source>
</evidence>
<evidence type="ECO:0000256" key="5">
    <source>
        <dbReference type="ARBA" id="ARBA00023065"/>
    </source>
</evidence>
<feature type="transmembrane region" description="Helical" evidence="7">
    <location>
        <begin position="1037"/>
        <end position="1055"/>
    </location>
</feature>
<proteinExistence type="predicted"/>
<dbReference type="InterPro" id="IPR051410">
    <property type="entry name" value="Ferric/Cupric_Reductase"/>
</dbReference>
<feature type="transmembrane region" description="Helical" evidence="7">
    <location>
        <begin position="353"/>
        <end position="375"/>
    </location>
</feature>
<feature type="transmembrane region" description="Helical" evidence="7">
    <location>
        <begin position="849"/>
        <end position="869"/>
    </location>
</feature>
<feature type="domain" description="Ferric oxidoreductase" evidence="8">
    <location>
        <begin position="281"/>
        <end position="396"/>
    </location>
</feature>
<protein>
    <submittedName>
        <fullName evidence="9">Ferric reductase transmembrane component 4</fullName>
    </submittedName>
</protein>
<dbReference type="STRING" id="1209931.A0A135UII1"/>
<keyword evidence="10" id="KW-1185">Reference proteome</keyword>
<organism evidence="9 10">
    <name type="scientific">Colletotrichum salicis</name>
    <dbReference type="NCBI Taxonomy" id="1209931"/>
    <lineage>
        <taxon>Eukaryota</taxon>
        <taxon>Fungi</taxon>
        <taxon>Dikarya</taxon>
        <taxon>Ascomycota</taxon>
        <taxon>Pezizomycotina</taxon>
        <taxon>Sordariomycetes</taxon>
        <taxon>Hypocreomycetidae</taxon>
        <taxon>Glomerellales</taxon>
        <taxon>Glomerellaceae</taxon>
        <taxon>Colletotrichum</taxon>
        <taxon>Colletotrichum acutatum species complex</taxon>
    </lineage>
</organism>
<dbReference type="PANTHER" id="PTHR32361:SF9">
    <property type="entry name" value="FERRIC REDUCTASE TRANSMEMBRANE COMPONENT 3-RELATED"/>
    <property type="match status" value="1"/>
</dbReference>
<dbReference type="EMBL" id="JFFI01001419">
    <property type="protein sequence ID" value="KXH60157.1"/>
    <property type="molecule type" value="Genomic_DNA"/>
</dbReference>
<feature type="transmembrane region" description="Helical" evidence="7">
    <location>
        <begin position="971"/>
        <end position="993"/>
    </location>
</feature>
<keyword evidence="4 7" id="KW-1133">Transmembrane helix</keyword>
<feature type="transmembrane region" description="Helical" evidence="7">
    <location>
        <begin position="898"/>
        <end position="918"/>
    </location>
</feature>
<evidence type="ECO:0000256" key="1">
    <source>
        <dbReference type="ARBA" id="ARBA00004141"/>
    </source>
</evidence>
<evidence type="ECO:0000313" key="9">
    <source>
        <dbReference type="EMBL" id="KXH60157.1"/>
    </source>
</evidence>
<dbReference type="PANTHER" id="PTHR32361">
    <property type="entry name" value="FERRIC/CUPRIC REDUCTASE TRANSMEMBRANE COMPONENT"/>
    <property type="match status" value="1"/>
</dbReference>
<dbReference type="Proteomes" id="UP000070121">
    <property type="component" value="Unassembled WGS sequence"/>
</dbReference>
<dbReference type="GO" id="GO:0006879">
    <property type="term" value="P:intracellular iron ion homeostasis"/>
    <property type="evidence" value="ECO:0007669"/>
    <property type="project" value="TreeGrafter"/>
</dbReference>
<dbReference type="CDD" id="cd06186">
    <property type="entry name" value="NOX_Duox_like_FAD_NADP"/>
    <property type="match status" value="1"/>
</dbReference>
<feature type="transmembrane region" description="Helical" evidence="7">
    <location>
        <begin position="414"/>
        <end position="432"/>
    </location>
</feature>
<dbReference type="Pfam" id="PF01794">
    <property type="entry name" value="Ferric_reduct"/>
    <property type="match status" value="1"/>
</dbReference>
<feature type="transmembrane region" description="Helical" evidence="7">
    <location>
        <begin position="943"/>
        <end position="962"/>
    </location>
</feature>
<keyword evidence="6 7" id="KW-0472">Membrane</keyword>
<feature type="transmembrane region" description="Helical" evidence="7">
    <location>
        <begin position="570"/>
        <end position="589"/>
    </location>
</feature>
<feature type="transmembrane region" description="Helical" evidence="7">
    <location>
        <begin position="276"/>
        <end position="298"/>
    </location>
</feature>
<evidence type="ECO:0000256" key="3">
    <source>
        <dbReference type="ARBA" id="ARBA00022692"/>
    </source>
</evidence>
<dbReference type="GO" id="GO:0015677">
    <property type="term" value="P:copper ion import"/>
    <property type="evidence" value="ECO:0007669"/>
    <property type="project" value="TreeGrafter"/>
</dbReference>
<dbReference type="OrthoDB" id="167398at2759"/>
<comment type="subcellular location">
    <subcellularLocation>
        <location evidence="1">Membrane</location>
        <topology evidence="1">Multi-pass membrane protein</topology>
    </subcellularLocation>
</comment>
<feature type="transmembrane region" description="Helical" evidence="7">
    <location>
        <begin position="1116"/>
        <end position="1134"/>
    </location>
</feature>
<evidence type="ECO:0000256" key="2">
    <source>
        <dbReference type="ARBA" id="ARBA00022448"/>
    </source>
</evidence>
<name>A0A135UII1_9PEZI</name>
<dbReference type="AlphaFoldDB" id="A0A135UII1"/>
<keyword evidence="3 7" id="KW-0812">Transmembrane</keyword>
<feature type="transmembrane region" description="Helical" evidence="7">
    <location>
        <begin position="1154"/>
        <end position="1176"/>
    </location>
</feature>
<dbReference type="InterPro" id="IPR013130">
    <property type="entry name" value="Fe3_Rdtase_TM_dom"/>
</dbReference>
<evidence type="ECO:0000256" key="6">
    <source>
        <dbReference type="ARBA" id="ARBA00023136"/>
    </source>
</evidence>
<evidence type="ECO:0000259" key="8">
    <source>
        <dbReference type="Pfam" id="PF01794"/>
    </source>
</evidence>
<feature type="transmembrane region" description="Helical" evidence="7">
    <location>
        <begin position="382"/>
        <end position="402"/>
    </location>
</feature>
<evidence type="ECO:0000313" key="10">
    <source>
        <dbReference type="Proteomes" id="UP000070121"/>
    </source>
</evidence>
<dbReference type="GO" id="GO:0006826">
    <property type="term" value="P:iron ion transport"/>
    <property type="evidence" value="ECO:0007669"/>
    <property type="project" value="TreeGrafter"/>
</dbReference>
<sequence>MVGGVAADEAGIAGHGLIGYGITMYQPLCAYSCRVALSASPLNCSNVMEVHGMAMADTSPECYADDNVFLTSFAWCIHTRCTDLSIWEIEKYWQSTEASIRNSHRRLDEPGVNVNAYPPSPKWTYQEALSNVNGTPTATVVFAMPLKEKSLVSDADYQVQYNTMGMFEKMEIAHERYGLVLIALGAAVPIFFSLLRFIPLPKLLISKIHAVFIDPPLFGRRHKAPYFNLLIMPTRGQAILIFYMVAVNVVLSGVGYDSAQPNAWWVNDRDQELLTSFSNRMGVLSFANLPLLILYAGRNNFLYWVTDWTQSTFMLLHRWTAYFCTLQACLHSAVWLQIYVSMGQHDIEAKLPYWVWGIIGTLAMSILLPASVIPFRAKLYELFLAVHIVLAVFAVAGSYLHIVYRFQNQWGYEIWMYICFAVWGFDRVARVVRMARNGLMWAVITIIDEEYMQLDIDGAVGSGHAYLYFPSLTWRPWESHPFSILASRVKLASAKSINSIMPPQSSSNSYSKESSVMEVAPIKEKSRVGLSFLIRSFTGATGMLRSHTRVPVFVEAGYLPHHDLSKYQRLVCIIGGVAITAVAPVLQTYPGNAKLYWSSRTEGLVQSVDLNGIDANVSVGNRFRLRAVLEEEIGNADGSLAVVVSGPAPMVDEARCLVSELALRAPIPITFIDETRKMRKASISTIARIELQSLGTSQSHLAIYSERKVKRMSGLQPAESWTAPSLQPVDFINNCTTYGAFAAPYLRHGAQRVPLPDVEAYLIDALRHHNASTILPSRAQLIGWYDNLTANEPETWALSQMREPPSFLPIWVNKTEMGSFDEECAVELCSHLDFEMDGDIVGIGIMASYYSEGILATIFSFLIILGRLVEHRYASKLSKAPGLIARFYEAACACTKSLFDAGAVICLATLSGTIIVGAHSDDFEGTIDAWHLGDSLIVNDLEAAQFSAFFSLCPVILIYIFLSETWGGRRLYLGCSVLVVLYAFSLYATFFTYGPWDRHYSNHMVELWETFQMLGCLQGTKETLVCSSRESYVTITVQWSVLNAILIFYFVPTWLKIISRKRKTQTPPLRQDRGPDYRSNTWPLSRDNGKIRVFAIGSPGERLNQRLATLISKSTCLVLLVLLALIWYLLFLLYRVRRRTLDITGRPSDRQSWSLGQIVALATWIPVVVEFLYMCIFGMKSGLEGRLPAGYEAVAVTTGLDDSAEHVPLRTVGT</sequence>
<feature type="transmembrane region" description="Helical" evidence="7">
    <location>
        <begin position="238"/>
        <end position="256"/>
    </location>
</feature>
<reference evidence="9 10" key="1">
    <citation type="submission" date="2014-02" db="EMBL/GenBank/DDBJ databases">
        <title>The genome sequence of Colletotrichum salicis CBS 607.94.</title>
        <authorList>
            <person name="Baroncelli R."/>
            <person name="Thon M.R."/>
        </authorList>
    </citation>
    <scope>NUCLEOTIDE SEQUENCE [LARGE SCALE GENOMIC DNA]</scope>
    <source>
        <strain evidence="9 10">CBS 607.94</strain>
    </source>
</reference>
<feature type="transmembrane region" description="Helical" evidence="7">
    <location>
        <begin position="177"/>
        <end position="198"/>
    </location>
</feature>
<dbReference type="GO" id="GO:0000293">
    <property type="term" value="F:ferric-chelate reductase activity"/>
    <property type="evidence" value="ECO:0007669"/>
    <property type="project" value="TreeGrafter"/>
</dbReference>
<keyword evidence="5" id="KW-0406">Ion transport</keyword>